<dbReference type="PANTHER" id="PTHR30185:SF9">
    <property type="entry name" value="MANNITOL-SPECIFIC PHOSPHOTRANSFERASE ENZYME IIA COMPONENT"/>
    <property type="match status" value="1"/>
</dbReference>
<dbReference type="SUPFAM" id="SSF63520">
    <property type="entry name" value="PTS-regulatory domain, PRD"/>
    <property type="match status" value="1"/>
</dbReference>
<dbReference type="EMBL" id="JBFNFH010000001">
    <property type="protein sequence ID" value="MFM1524118.1"/>
    <property type="molecule type" value="Genomic_DNA"/>
</dbReference>
<feature type="domain" description="PRD" evidence="8">
    <location>
        <begin position="252"/>
        <end position="359"/>
    </location>
</feature>
<evidence type="ECO:0000256" key="2">
    <source>
        <dbReference type="ARBA" id="ARBA00022737"/>
    </source>
</evidence>
<keyword evidence="9" id="KW-0813">Transport</keyword>
<dbReference type="Pfam" id="PF05043">
    <property type="entry name" value="Mga"/>
    <property type="match status" value="2"/>
</dbReference>
<dbReference type="PANTHER" id="PTHR30185">
    <property type="entry name" value="CRYPTIC BETA-GLUCOSIDE BGL OPERON ANTITERMINATOR"/>
    <property type="match status" value="1"/>
</dbReference>
<dbReference type="InterPro" id="IPR013011">
    <property type="entry name" value="PTS_EIIB_2"/>
</dbReference>
<dbReference type="CDD" id="cd05568">
    <property type="entry name" value="PTS_IIB_bgl_like"/>
    <property type="match status" value="1"/>
</dbReference>
<dbReference type="InterPro" id="IPR050661">
    <property type="entry name" value="BglG_antiterminators"/>
</dbReference>
<dbReference type="InterPro" id="IPR016152">
    <property type="entry name" value="PTrfase/Anion_transptr"/>
</dbReference>
<keyword evidence="9" id="KW-0762">Sugar transport</keyword>
<sequence length="637" mass="75212">MKKRQKEILNYIFNNQNIDFDYILKKFNISKRTLYYDIEDINYEIKKHGKLEKLDNLLIYHGSDEIKNEFNLNKKIVEDIEYRRNKIIDKIFNDDVENLDLLSEELIISKNTIINDLENIKNKLKKFKIVLIYDSRYKVLGDENLIREFYLKHLMLDEDLLKYSDNRILKINKEANLKLTDFSISYLSKYLYFCEKRIKKGHILKELNFNALEVKNIYYYNIVSNIIDFENDLENVYLVAYIASLTNTRNKEIKTEIKDYIEKLIFNFEKFSAIHINDKENFVKQISNHFLSSYYRIKFDFPIVNPLLDDIKNEYSYLFEVVKDSINQIDNDVFKNLREDEIGFITVYFGSNINYFLNENIKVIIVCPNGLMISKLIEMQIINYFPTVEIVDSISSRDIKKINKSYDYIIFTIDLNDYNNVILVNPIFSNQNIAELSEKLIKFNYFISENAIYKLIEIIKQNAKVYDEDKLSKEIFKFFIKKKELKERRDPLLSELLNENRVTKIKEVNDWKVAIAEASKPLIDDKSIDESYVELMINSVLEYGPYIVLEDGFAMPHANGGKGVNKLSVSIMALENPVDLLGKSVRVFLVLATTDSKTHLRALSALSKILEDEENIKILETGDYEKIINLIKKKEKE</sequence>
<evidence type="ECO:0000259" key="6">
    <source>
        <dbReference type="PROSITE" id="PS51094"/>
    </source>
</evidence>
<dbReference type="RefSeq" id="WP_408126060.1">
    <property type="nucleotide sequence ID" value="NZ_JBFNFH010000001.1"/>
</dbReference>
<feature type="domain" description="PTS EIIB type-2" evidence="7">
    <location>
        <begin position="361"/>
        <end position="448"/>
    </location>
</feature>
<keyword evidence="5" id="KW-0804">Transcription</keyword>
<dbReference type="Gene3D" id="1.10.1790.10">
    <property type="entry name" value="PRD domain"/>
    <property type="match status" value="1"/>
</dbReference>
<dbReference type="PROSITE" id="PS51094">
    <property type="entry name" value="PTS_EIIA_TYPE_2"/>
    <property type="match status" value="1"/>
</dbReference>
<evidence type="ECO:0000259" key="8">
    <source>
        <dbReference type="PROSITE" id="PS51372"/>
    </source>
</evidence>
<evidence type="ECO:0000313" key="9">
    <source>
        <dbReference type="EMBL" id="MFM1524118.1"/>
    </source>
</evidence>
<comment type="caution">
    <text evidence="9">The sequence shown here is derived from an EMBL/GenBank/DDBJ whole genome shotgun (WGS) entry which is preliminary data.</text>
</comment>
<dbReference type="InterPro" id="IPR011608">
    <property type="entry name" value="PRD"/>
</dbReference>
<dbReference type="SUPFAM" id="SSF52794">
    <property type="entry name" value="PTS system IIB component-like"/>
    <property type="match status" value="1"/>
</dbReference>
<dbReference type="SUPFAM" id="SSF55804">
    <property type="entry name" value="Phoshotransferase/anion transport protein"/>
    <property type="match status" value="1"/>
</dbReference>
<evidence type="ECO:0000259" key="7">
    <source>
        <dbReference type="PROSITE" id="PS51099"/>
    </source>
</evidence>
<protein>
    <submittedName>
        <fullName evidence="9">PTS sugar transporter subunit IIA</fullName>
    </submittedName>
</protein>
<dbReference type="InterPro" id="IPR036095">
    <property type="entry name" value="PTS_EIIB-like_sf"/>
</dbReference>
<evidence type="ECO:0000256" key="3">
    <source>
        <dbReference type="ARBA" id="ARBA00023015"/>
    </source>
</evidence>
<reference evidence="9 10" key="1">
    <citation type="journal article" date="2024" name="Front. Microbiol.">
        <title>Pangenomic and biochemical analyses of Helcococcus ovis reveal widespread tetracycline resistance and a novel bacterial species, Helcococcus bovis.</title>
        <authorList>
            <person name="Cunha F."/>
            <person name="Zhai Y."/>
            <person name="Casaro S."/>
            <person name="Jones K.L."/>
            <person name="Hernandez M."/>
            <person name="Bisinotto R.S."/>
            <person name="Kariyawasam S."/>
            <person name="Brown M.B."/>
            <person name="Phillips A."/>
            <person name="Jeong K.C."/>
            <person name="Galvao K.N."/>
        </authorList>
    </citation>
    <scope>NUCLEOTIDE SEQUENCE [LARGE SCALE GENOMIC DNA]</scope>
    <source>
        <strain evidence="9 10">KG197</strain>
    </source>
</reference>
<keyword evidence="4" id="KW-0010">Activator</keyword>
<dbReference type="InterPro" id="IPR007737">
    <property type="entry name" value="Mga_HTH"/>
</dbReference>
<accession>A0ABW9F4V0</accession>
<dbReference type="Proteomes" id="UP001629536">
    <property type="component" value="Unassembled WGS sequence"/>
</dbReference>
<keyword evidence="3" id="KW-0805">Transcription regulation</keyword>
<dbReference type="Gene3D" id="3.40.930.10">
    <property type="entry name" value="Mannitol-specific EII, Chain A"/>
    <property type="match status" value="1"/>
</dbReference>
<dbReference type="PROSITE" id="PS51099">
    <property type="entry name" value="PTS_EIIB_TYPE_2"/>
    <property type="match status" value="1"/>
</dbReference>
<feature type="domain" description="PTS EIIA type-2" evidence="6">
    <location>
        <begin position="495"/>
        <end position="634"/>
    </location>
</feature>
<proteinExistence type="predicted"/>
<dbReference type="Pfam" id="PF00874">
    <property type="entry name" value="PRD"/>
    <property type="match status" value="1"/>
</dbReference>
<dbReference type="InterPro" id="IPR036634">
    <property type="entry name" value="PRD_sf"/>
</dbReference>
<evidence type="ECO:0000256" key="4">
    <source>
        <dbReference type="ARBA" id="ARBA00023159"/>
    </source>
</evidence>
<gene>
    <name evidence="9" type="ORF">ABGF40_00340</name>
</gene>
<dbReference type="Pfam" id="PF00359">
    <property type="entry name" value="PTS_EIIA_2"/>
    <property type="match status" value="1"/>
</dbReference>
<evidence type="ECO:0000256" key="5">
    <source>
        <dbReference type="ARBA" id="ARBA00023163"/>
    </source>
</evidence>
<dbReference type="PROSITE" id="PS51372">
    <property type="entry name" value="PRD_2"/>
    <property type="match status" value="1"/>
</dbReference>
<dbReference type="Gene3D" id="3.40.50.2300">
    <property type="match status" value="1"/>
</dbReference>
<keyword evidence="1" id="KW-0808">Transferase</keyword>
<evidence type="ECO:0000256" key="1">
    <source>
        <dbReference type="ARBA" id="ARBA00022679"/>
    </source>
</evidence>
<organism evidence="9 10">
    <name type="scientific">Helcococcus bovis</name>
    <dbReference type="NCBI Taxonomy" id="3153252"/>
    <lineage>
        <taxon>Bacteria</taxon>
        <taxon>Bacillati</taxon>
        <taxon>Bacillota</taxon>
        <taxon>Tissierellia</taxon>
        <taxon>Tissierellales</taxon>
        <taxon>Peptoniphilaceae</taxon>
        <taxon>Helcococcus</taxon>
    </lineage>
</organism>
<evidence type="ECO:0000313" key="10">
    <source>
        <dbReference type="Proteomes" id="UP001629536"/>
    </source>
</evidence>
<keyword evidence="10" id="KW-1185">Reference proteome</keyword>
<dbReference type="InterPro" id="IPR002178">
    <property type="entry name" value="PTS_EIIA_type-2_dom"/>
</dbReference>
<name>A0ABW9F4V0_9FIRM</name>
<keyword evidence="2" id="KW-0677">Repeat</keyword>